<organism evidence="3 4">
    <name type="scientific">Alienimonas californiensis</name>
    <dbReference type="NCBI Taxonomy" id="2527989"/>
    <lineage>
        <taxon>Bacteria</taxon>
        <taxon>Pseudomonadati</taxon>
        <taxon>Planctomycetota</taxon>
        <taxon>Planctomycetia</taxon>
        <taxon>Planctomycetales</taxon>
        <taxon>Planctomycetaceae</taxon>
        <taxon>Alienimonas</taxon>
    </lineage>
</organism>
<reference evidence="3 4" key="1">
    <citation type="submission" date="2019-02" db="EMBL/GenBank/DDBJ databases">
        <title>Deep-cultivation of Planctomycetes and their phenomic and genomic characterization uncovers novel biology.</title>
        <authorList>
            <person name="Wiegand S."/>
            <person name="Jogler M."/>
            <person name="Boedeker C."/>
            <person name="Pinto D."/>
            <person name="Vollmers J."/>
            <person name="Rivas-Marin E."/>
            <person name="Kohn T."/>
            <person name="Peeters S.H."/>
            <person name="Heuer A."/>
            <person name="Rast P."/>
            <person name="Oberbeckmann S."/>
            <person name="Bunk B."/>
            <person name="Jeske O."/>
            <person name="Meyerdierks A."/>
            <person name="Storesund J.E."/>
            <person name="Kallscheuer N."/>
            <person name="Luecker S."/>
            <person name="Lage O.M."/>
            <person name="Pohl T."/>
            <person name="Merkel B.J."/>
            <person name="Hornburger P."/>
            <person name="Mueller R.-W."/>
            <person name="Bruemmer F."/>
            <person name="Labrenz M."/>
            <person name="Spormann A.M."/>
            <person name="Op den Camp H."/>
            <person name="Overmann J."/>
            <person name="Amann R."/>
            <person name="Jetten M.S.M."/>
            <person name="Mascher T."/>
            <person name="Medema M.H."/>
            <person name="Devos D.P."/>
            <person name="Kaster A.-K."/>
            <person name="Ovreas L."/>
            <person name="Rohde M."/>
            <person name="Galperin M.Y."/>
            <person name="Jogler C."/>
        </authorList>
    </citation>
    <scope>NUCLEOTIDE SEQUENCE [LARGE SCALE GENOMIC DNA]</scope>
    <source>
        <strain evidence="3 4">CA12</strain>
    </source>
</reference>
<dbReference type="AlphaFoldDB" id="A0A517PBL0"/>
<protein>
    <recommendedName>
        <fullName evidence="2">Winged helix-turn helix domain-containing protein</fullName>
    </recommendedName>
</protein>
<evidence type="ECO:0000313" key="4">
    <source>
        <dbReference type="Proteomes" id="UP000318741"/>
    </source>
</evidence>
<keyword evidence="4" id="KW-1185">Reference proteome</keyword>
<sequence>MGEPARTRHSHEARLRAVRLVCEAGWRAADVATALGCSVRSVQLWIERSDRGTNPAALTARKPPGASPKLSDAQRTRLAELLDAGPEAAGLAGQLWTGPRVAALIEREFGVAHSSKYLPELLRRLGRSPQKPAKRAVEWDEEAIAGWVRTDWPRKKKSVGGSAPPSSGTRRPGS</sequence>
<dbReference type="InterPro" id="IPR009057">
    <property type="entry name" value="Homeodomain-like_sf"/>
</dbReference>
<dbReference type="RefSeq" id="WP_145359697.1">
    <property type="nucleotide sequence ID" value="NZ_CP036265.1"/>
</dbReference>
<evidence type="ECO:0000313" key="3">
    <source>
        <dbReference type="EMBL" id="QDT16763.1"/>
    </source>
</evidence>
<feature type="region of interest" description="Disordered" evidence="1">
    <location>
        <begin position="150"/>
        <end position="174"/>
    </location>
</feature>
<feature type="compositionally biased region" description="Polar residues" evidence="1">
    <location>
        <begin position="164"/>
        <end position="174"/>
    </location>
</feature>
<dbReference type="EMBL" id="CP036265">
    <property type="protein sequence ID" value="QDT16763.1"/>
    <property type="molecule type" value="Genomic_DNA"/>
</dbReference>
<accession>A0A517PBL0</accession>
<feature type="domain" description="Winged helix-turn helix" evidence="2">
    <location>
        <begin position="93"/>
        <end position="149"/>
    </location>
</feature>
<dbReference type="InterPro" id="IPR025959">
    <property type="entry name" value="Winged_HTH_dom"/>
</dbReference>
<dbReference type="KEGG" id="acaf:CA12_28700"/>
<evidence type="ECO:0000256" key="1">
    <source>
        <dbReference type="SAM" id="MobiDB-lite"/>
    </source>
</evidence>
<name>A0A517PBL0_9PLAN</name>
<dbReference type="Proteomes" id="UP000318741">
    <property type="component" value="Chromosome"/>
</dbReference>
<dbReference type="SUPFAM" id="SSF46689">
    <property type="entry name" value="Homeodomain-like"/>
    <property type="match status" value="1"/>
</dbReference>
<evidence type="ECO:0000259" key="2">
    <source>
        <dbReference type="Pfam" id="PF13592"/>
    </source>
</evidence>
<gene>
    <name evidence="3" type="ORF">CA12_28700</name>
</gene>
<proteinExistence type="predicted"/>
<dbReference type="Pfam" id="PF13384">
    <property type="entry name" value="HTH_23"/>
    <property type="match status" value="1"/>
</dbReference>
<dbReference type="OrthoDB" id="5511137at2"/>
<dbReference type="Pfam" id="PF13592">
    <property type="entry name" value="HTH_33"/>
    <property type="match status" value="1"/>
</dbReference>